<evidence type="ECO:0000256" key="15">
    <source>
        <dbReference type="ARBA" id="ARBA00051252"/>
    </source>
</evidence>
<dbReference type="InterPro" id="IPR007318">
    <property type="entry name" value="Phopholipid_MeTrfase"/>
</dbReference>
<evidence type="ECO:0000256" key="3">
    <source>
        <dbReference type="ARBA" id="ARBA00022516"/>
    </source>
</evidence>
<keyword evidence="13 17" id="KW-0594">Phospholipid biosynthesis</keyword>
<keyword evidence="8 17" id="KW-0256">Endoplasmic reticulum</keyword>
<evidence type="ECO:0000256" key="4">
    <source>
        <dbReference type="ARBA" id="ARBA00022603"/>
    </source>
</evidence>
<evidence type="ECO:0000256" key="11">
    <source>
        <dbReference type="ARBA" id="ARBA00023128"/>
    </source>
</evidence>
<evidence type="ECO:0000256" key="18">
    <source>
        <dbReference type="SAM" id="Phobius"/>
    </source>
</evidence>
<dbReference type="STRING" id="1353952.A0A165GJI2"/>
<keyword evidence="12 17" id="KW-0472">Membrane</keyword>
<dbReference type="InParanoid" id="A0A165GJI2"/>
<evidence type="ECO:0000256" key="13">
    <source>
        <dbReference type="ARBA" id="ARBA00023209"/>
    </source>
</evidence>
<evidence type="ECO:0000256" key="10">
    <source>
        <dbReference type="ARBA" id="ARBA00023098"/>
    </source>
</evidence>
<organism evidence="19 20">
    <name type="scientific">Calocera cornea HHB12733</name>
    <dbReference type="NCBI Taxonomy" id="1353952"/>
    <lineage>
        <taxon>Eukaryota</taxon>
        <taxon>Fungi</taxon>
        <taxon>Dikarya</taxon>
        <taxon>Basidiomycota</taxon>
        <taxon>Agaricomycotina</taxon>
        <taxon>Dacrymycetes</taxon>
        <taxon>Dacrymycetales</taxon>
        <taxon>Dacrymycetaceae</taxon>
        <taxon>Calocera</taxon>
    </lineage>
</organism>
<dbReference type="UniPathway" id="UPA00753"/>
<dbReference type="OrthoDB" id="8300106at2759"/>
<keyword evidence="9 17" id="KW-1133">Transmembrane helix</keyword>
<comment type="catalytic activity">
    <reaction evidence="16 17">
        <text>a 1,2-diacyl-sn-glycero-3-phospho-N-methylethanolamine + S-adenosyl-L-methionine = a 1,2-diacyl-sn-glycero-3-phospho-N,N-dimethylethanolamine + S-adenosyl-L-homocysteine + H(+)</text>
        <dbReference type="Rhea" id="RHEA:32735"/>
        <dbReference type="ChEBI" id="CHEBI:15378"/>
        <dbReference type="ChEBI" id="CHEBI:57856"/>
        <dbReference type="ChEBI" id="CHEBI:59789"/>
        <dbReference type="ChEBI" id="CHEBI:64572"/>
        <dbReference type="ChEBI" id="CHEBI:64573"/>
        <dbReference type="EC" id="2.1.1.71"/>
    </reaction>
</comment>
<comment type="pathway">
    <text evidence="1 17">Phospholipid metabolism; phosphatidylcholine biosynthesis.</text>
</comment>
<comment type="catalytic activity">
    <reaction evidence="15">
        <text>a 1,2-diacyl-sn-glycero-3-phospho-N,N-dimethylethanolamine + S-adenosyl-L-methionine = a 1,2-diacyl-sn-glycero-3-phosphocholine + S-adenosyl-L-homocysteine + H(+)</text>
        <dbReference type="Rhea" id="RHEA:32739"/>
        <dbReference type="ChEBI" id="CHEBI:15378"/>
        <dbReference type="ChEBI" id="CHEBI:57643"/>
        <dbReference type="ChEBI" id="CHEBI:57856"/>
        <dbReference type="ChEBI" id="CHEBI:59789"/>
        <dbReference type="ChEBI" id="CHEBI:64572"/>
        <dbReference type="EC" id="2.1.1.71"/>
    </reaction>
</comment>
<keyword evidence="3 17" id="KW-0444">Lipid biosynthesis</keyword>
<dbReference type="PANTHER" id="PTHR15458:SF5">
    <property type="entry name" value="PHOSPHATIDYLETHANOLAMINE N-METHYLTRANSFERASE"/>
    <property type="match status" value="1"/>
</dbReference>
<evidence type="ECO:0000256" key="8">
    <source>
        <dbReference type="ARBA" id="ARBA00022824"/>
    </source>
</evidence>
<keyword evidence="14 17" id="KW-1208">Phospholipid metabolism</keyword>
<feature type="topological domain" description="Cytoplasmic" evidence="17">
    <location>
        <begin position="70"/>
        <end position="96"/>
    </location>
</feature>
<comment type="function">
    <text evidence="17">Catalyzes the second two steps of the methylation pathway of phosphatidylcholine biosynthesis, the SAM-dependent methylation of phosphatidylmonomethylethanolamine (PMME) to phosphatidyldimethylethanolamine (PDME) and of PDME to phosphatidylcholine (PC).</text>
</comment>
<name>A0A165GJI2_9BASI</name>
<keyword evidence="20" id="KW-1185">Reference proteome</keyword>
<keyword evidence="6 17" id="KW-0949">S-adenosyl-L-methionine</keyword>
<dbReference type="HAMAP" id="MF_03216">
    <property type="entry name" value="PLMT"/>
    <property type="match status" value="1"/>
</dbReference>
<evidence type="ECO:0000256" key="12">
    <source>
        <dbReference type="ARBA" id="ARBA00023136"/>
    </source>
</evidence>
<dbReference type="PIRSF" id="PIRSF005444">
    <property type="entry name" value="PEMT"/>
    <property type="match status" value="1"/>
</dbReference>
<feature type="transmembrane region" description="Helical" evidence="18">
    <location>
        <begin position="95"/>
        <end position="122"/>
    </location>
</feature>
<protein>
    <recommendedName>
        <fullName evidence="17">Phosphatidyl-N-methylethanolamine N-methyltransferase</fullName>
        <ecNumber evidence="17">2.1.1.71</ecNumber>
    </recommendedName>
    <alternativeName>
        <fullName evidence="17">Phospholipid methyltransferase</fullName>
        <shortName evidence="17">PLMT</shortName>
    </alternativeName>
</protein>
<feature type="topological domain" description="Lumenal" evidence="17">
    <location>
        <begin position="118"/>
        <end position="160"/>
    </location>
</feature>
<feature type="transmembrane region" description="Helical" evidence="18">
    <location>
        <begin position="166"/>
        <end position="184"/>
    </location>
</feature>
<keyword evidence="10 17" id="KW-0443">Lipid metabolism</keyword>
<evidence type="ECO:0000256" key="17">
    <source>
        <dbReference type="HAMAP-Rule" id="MF_03216"/>
    </source>
</evidence>
<evidence type="ECO:0000256" key="2">
    <source>
        <dbReference type="ARBA" id="ARBA00005189"/>
    </source>
</evidence>
<dbReference type="PANTHER" id="PTHR15458">
    <property type="entry name" value="PHOSPHATIDYLETHANOLAMINE N-METHYLTRANSFERASE"/>
    <property type="match status" value="1"/>
</dbReference>
<dbReference type="GO" id="GO:0031966">
    <property type="term" value="C:mitochondrial membrane"/>
    <property type="evidence" value="ECO:0007669"/>
    <property type="project" value="UniProtKB-SubCell"/>
</dbReference>
<comment type="similarity">
    <text evidence="17">Belongs to the class VI-like SAM-binding methyltransferase superfamily. PEMT/PEM2 methyltransferase family.</text>
</comment>
<keyword evidence="5 17" id="KW-0808">Transferase</keyword>
<gene>
    <name evidence="19" type="ORF">CALCODRAFT_495223</name>
</gene>
<keyword evidence="4 17" id="KW-0489">Methyltransferase</keyword>
<evidence type="ECO:0000256" key="1">
    <source>
        <dbReference type="ARBA" id="ARBA00004969"/>
    </source>
</evidence>
<evidence type="ECO:0000313" key="20">
    <source>
        <dbReference type="Proteomes" id="UP000076842"/>
    </source>
</evidence>
<reference evidence="19 20" key="1">
    <citation type="journal article" date="2016" name="Mol. Biol. Evol.">
        <title>Comparative Genomics of Early-Diverging Mushroom-Forming Fungi Provides Insights into the Origins of Lignocellulose Decay Capabilities.</title>
        <authorList>
            <person name="Nagy L.G."/>
            <person name="Riley R."/>
            <person name="Tritt A."/>
            <person name="Adam C."/>
            <person name="Daum C."/>
            <person name="Floudas D."/>
            <person name="Sun H."/>
            <person name="Yadav J.S."/>
            <person name="Pangilinan J."/>
            <person name="Larsson K.H."/>
            <person name="Matsuura K."/>
            <person name="Barry K."/>
            <person name="Labutti K."/>
            <person name="Kuo R."/>
            <person name="Ohm R.A."/>
            <person name="Bhattacharya S.S."/>
            <person name="Shirouzu T."/>
            <person name="Yoshinaga Y."/>
            <person name="Martin F.M."/>
            <person name="Grigoriev I.V."/>
            <person name="Hibbett D.S."/>
        </authorList>
    </citation>
    <scope>NUCLEOTIDE SEQUENCE [LARGE SCALE GENOMIC DNA]</scope>
    <source>
        <strain evidence="19 20">HHB12733</strain>
    </source>
</reference>
<feature type="transmembrane region" description="Helical" evidence="18">
    <location>
        <begin position="15"/>
        <end position="33"/>
    </location>
</feature>
<dbReference type="PROSITE" id="PS51599">
    <property type="entry name" value="SAM_PEMT_PEM2"/>
    <property type="match status" value="1"/>
</dbReference>
<feature type="topological domain" description="Lumenal" evidence="17">
    <location>
        <begin position="36"/>
        <end position="47"/>
    </location>
</feature>
<evidence type="ECO:0000256" key="9">
    <source>
        <dbReference type="ARBA" id="ARBA00022989"/>
    </source>
</evidence>
<feature type="topological domain" description="Cytoplasmic" evidence="17">
    <location>
        <begin position="182"/>
        <end position="200"/>
    </location>
</feature>
<dbReference type="GO" id="GO:0000773">
    <property type="term" value="F:phosphatidyl-N-methylethanolamine N-methyltransferase activity"/>
    <property type="evidence" value="ECO:0007669"/>
    <property type="project" value="UniProtKB-UniRule"/>
</dbReference>
<evidence type="ECO:0000256" key="7">
    <source>
        <dbReference type="ARBA" id="ARBA00022692"/>
    </source>
</evidence>
<feature type="binding site" evidence="17">
    <location>
        <begin position="101"/>
        <end position="103"/>
    </location>
    <ligand>
        <name>S-adenosyl-L-methionine</name>
        <dbReference type="ChEBI" id="CHEBI:59789"/>
    </ligand>
</feature>
<comment type="subcellular location">
    <subcellularLocation>
        <location evidence="17">Endoplasmic reticulum membrane</location>
        <topology evidence="17">Multi-pass membrane protein</topology>
    </subcellularLocation>
    <subcellularLocation>
        <location evidence="17">Mitochondrion membrane</location>
        <topology evidence="17">Multi-pass membrane protein</topology>
    </subcellularLocation>
</comment>
<evidence type="ECO:0000256" key="6">
    <source>
        <dbReference type="ARBA" id="ARBA00022691"/>
    </source>
</evidence>
<comment type="pathway">
    <text evidence="2">Lipid metabolism.</text>
</comment>
<dbReference type="InterPro" id="IPR024960">
    <property type="entry name" value="PEMT/MFAP"/>
</dbReference>
<dbReference type="FunCoup" id="A0A165GJI2">
    <property type="interactions" value="50"/>
</dbReference>
<dbReference type="GO" id="GO:0006656">
    <property type="term" value="P:phosphatidylcholine biosynthetic process"/>
    <property type="evidence" value="ECO:0007669"/>
    <property type="project" value="UniProtKB-UniRule"/>
</dbReference>
<keyword evidence="7 17" id="KW-0812">Transmembrane</keyword>
<dbReference type="Pfam" id="PF04191">
    <property type="entry name" value="PEMT"/>
    <property type="match status" value="1"/>
</dbReference>
<feature type="transmembrane region" description="Helical" evidence="18">
    <location>
        <begin position="54"/>
        <end position="75"/>
    </location>
</feature>
<sequence length="200" mass="22549">MVATELSSLVDLSKPSLYVAVASIAFNPLFWNITAQNEYHNRTITKLFGGNRLYGCYSLAVAIFALGLIRDTLYTRALQEQPKMNLLMLPIFQSLAAFMFAVGQILVLSSTYALGITGTYLGDYFGILMKERVESFPFTILRDPMYVGSTMCFFAGAFWYARPAGILLSILVWTVYMIALRFEGPFTDRIYSQRETTKSK</sequence>
<dbReference type="AlphaFoldDB" id="A0A165GJI2"/>
<evidence type="ECO:0000256" key="5">
    <source>
        <dbReference type="ARBA" id="ARBA00022679"/>
    </source>
</evidence>
<evidence type="ECO:0000256" key="14">
    <source>
        <dbReference type="ARBA" id="ARBA00023264"/>
    </source>
</evidence>
<evidence type="ECO:0000256" key="16">
    <source>
        <dbReference type="ARBA" id="ARBA00052459"/>
    </source>
</evidence>
<accession>A0A165GJI2</accession>
<proteinExistence type="inferred from homology"/>
<dbReference type="FunFam" id="1.20.120.1630:FF:000005">
    <property type="entry name" value="Phosphatidylethanolamine N-methyltransferase"/>
    <property type="match status" value="1"/>
</dbReference>
<feature type="binding site" evidence="17">
    <location>
        <begin position="183"/>
        <end position="184"/>
    </location>
    <ligand>
        <name>S-adenosyl-L-methionine</name>
        <dbReference type="ChEBI" id="CHEBI:59789"/>
    </ligand>
</feature>
<dbReference type="EC" id="2.1.1.71" evidence="17"/>
<feature type="intramembrane region" description="Helical" evidence="17">
    <location>
        <begin position="15"/>
        <end position="35"/>
    </location>
</feature>
<dbReference type="EMBL" id="KV423954">
    <property type="protein sequence ID" value="KZT58149.1"/>
    <property type="molecule type" value="Genomic_DNA"/>
</dbReference>
<dbReference type="Proteomes" id="UP000076842">
    <property type="component" value="Unassembled WGS sequence"/>
</dbReference>
<dbReference type="GO" id="GO:0005789">
    <property type="term" value="C:endoplasmic reticulum membrane"/>
    <property type="evidence" value="ECO:0007669"/>
    <property type="project" value="UniProtKB-SubCell"/>
</dbReference>
<feature type="topological domain" description="Lumenal" evidence="17">
    <location>
        <begin position="1"/>
        <end position="14"/>
    </location>
</feature>
<dbReference type="GO" id="GO:0032259">
    <property type="term" value="P:methylation"/>
    <property type="evidence" value="ECO:0007669"/>
    <property type="project" value="UniProtKB-KW"/>
</dbReference>
<keyword evidence="11 17" id="KW-0496">Mitochondrion</keyword>
<evidence type="ECO:0000313" key="19">
    <source>
        <dbReference type="EMBL" id="KZT58149.1"/>
    </source>
</evidence>
<dbReference type="Gene3D" id="1.20.120.1630">
    <property type="match status" value="1"/>
</dbReference>